<keyword evidence="10" id="KW-1133">Transmembrane helix</keyword>
<evidence type="ECO:0000256" key="3">
    <source>
        <dbReference type="ARBA" id="ARBA00004752"/>
    </source>
</evidence>
<name>A0A0M0GPG9_9BACI</name>
<comment type="caution">
    <text evidence="17">The sequence shown here is derived from an EMBL/GenBank/DDBJ whole genome shotgun (WGS) entry which is preliminary data.</text>
</comment>
<evidence type="ECO:0000256" key="2">
    <source>
        <dbReference type="ARBA" id="ARBA00004236"/>
    </source>
</evidence>
<dbReference type="GO" id="GO:0071555">
    <property type="term" value="P:cell wall organization"/>
    <property type="evidence" value="ECO:0007669"/>
    <property type="project" value="UniProtKB-KW"/>
</dbReference>
<dbReference type="EMBL" id="LGUE01000001">
    <property type="protein sequence ID" value="KON91825.1"/>
    <property type="molecule type" value="Genomic_DNA"/>
</dbReference>
<dbReference type="Gene3D" id="1.10.10.1230">
    <property type="entry name" value="Penicillin-binding protein, N-terminal non-catalytic domain, head sub-domain"/>
    <property type="match status" value="1"/>
</dbReference>
<proteinExistence type="inferred from homology"/>
<keyword evidence="8" id="KW-0133">Cell shape</keyword>
<dbReference type="SUPFAM" id="SSF56601">
    <property type="entry name" value="beta-lactamase/transpeptidase-like"/>
    <property type="match status" value="1"/>
</dbReference>
<dbReference type="InterPro" id="IPR001460">
    <property type="entry name" value="PCN-bd_Tpept"/>
</dbReference>
<dbReference type="GO" id="GO:0009002">
    <property type="term" value="F:serine-type D-Ala-D-Ala carboxypeptidase activity"/>
    <property type="evidence" value="ECO:0007669"/>
    <property type="project" value="UniProtKB-EC"/>
</dbReference>
<keyword evidence="18" id="KW-1185">Reference proteome</keyword>
<dbReference type="UniPathway" id="UPA00219"/>
<evidence type="ECO:0000256" key="12">
    <source>
        <dbReference type="ARBA" id="ARBA00023316"/>
    </source>
</evidence>
<comment type="catalytic activity">
    <reaction evidence="13">
        <text>Preferential cleavage: (Ac)2-L-Lys-D-Ala-|-D-Ala. Also transpeptidation of peptidyl-alanyl moieties that are N-acyl substituents of D-alanine.</text>
        <dbReference type="EC" id="3.4.16.4"/>
    </reaction>
</comment>
<organism evidence="17 18">
    <name type="scientific">Rossellomorea marisflavi</name>
    <dbReference type="NCBI Taxonomy" id="189381"/>
    <lineage>
        <taxon>Bacteria</taxon>
        <taxon>Bacillati</taxon>
        <taxon>Bacillota</taxon>
        <taxon>Bacilli</taxon>
        <taxon>Bacillales</taxon>
        <taxon>Bacillaceae</taxon>
        <taxon>Rossellomorea</taxon>
    </lineage>
</organism>
<dbReference type="InterPro" id="IPR005311">
    <property type="entry name" value="PBP_dimer"/>
</dbReference>
<keyword evidence="7" id="KW-0812">Transmembrane</keyword>
<keyword evidence="9" id="KW-0573">Peptidoglycan synthesis</keyword>
<protein>
    <recommendedName>
        <fullName evidence="5">serine-type D-Ala-D-Ala carboxypeptidase</fullName>
        <ecNumber evidence="5">3.4.16.4</ecNumber>
    </recommendedName>
</protein>
<dbReference type="AlphaFoldDB" id="A0A0M0GPG9"/>
<dbReference type="GO" id="GO:0008360">
    <property type="term" value="P:regulation of cell shape"/>
    <property type="evidence" value="ECO:0007669"/>
    <property type="project" value="UniProtKB-KW"/>
</dbReference>
<evidence type="ECO:0000256" key="8">
    <source>
        <dbReference type="ARBA" id="ARBA00022960"/>
    </source>
</evidence>
<reference evidence="18" key="1">
    <citation type="submission" date="2015-07" db="EMBL/GenBank/DDBJ databases">
        <title>Fjat-14235 jcm11544.</title>
        <authorList>
            <person name="Liu B."/>
            <person name="Wang J."/>
            <person name="Zhu Y."/>
            <person name="Liu G."/>
            <person name="Chen Q."/>
            <person name="Chen Z."/>
            <person name="Lan J."/>
            <person name="Che J."/>
            <person name="Ge C."/>
            <person name="Shi H."/>
            <person name="Pan Z."/>
            <person name="Liu X."/>
        </authorList>
    </citation>
    <scope>NUCLEOTIDE SEQUENCE [LARGE SCALE GENOMIC DNA]</scope>
    <source>
        <strain evidence="18">JCM 11544</strain>
    </source>
</reference>
<evidence type="ECO:0000256" key="6">
    <source>
        <dbReference type="ARBA" id="ARBA00022475"/>
    </source>
</evidence>
<comment type="similarity">
    <text evidence="4">Belongs to the transpeptidase family.</text>
</comment>
<evidence type="ECO:0000256" key="5">
    <source>
        <dbReference type="ARBA" id="ARBA00012448"/>
    </source>
</evidence>
<evidence type="ECO:0000256" key="4">
    <source>
        <dbReference type="ARBA" id="ARBA00007171"/>
    </source>
</evidence>
<keyword evidence="12" id="KW-0961">Cell wall biogenesis/degradation</keyword>
<evidence type="ECO:0000259" key="15">
    <source>
        <dbReference type="Pfam" id="PF00905"/>
    </source>
</evidence>
<dbReference type="SUPFAM" id="SSF56519">
    <property type="entry name" value="Penicillin binding protein dimerisation domain"/>
    <property type="match status" value="1"/>
</dbReference>
<dbReference type="Pfam" id="PF03717">
    <property type="entry name" value="PBP_dimer"/>
    <property type="match status" value="1"/>
</dbReference>
<evidence type="ECO:0000256" key="7">
    <source>
        <dbReference type="ARBA" id="ARBA00022692"/>
    </source>
</evidence>
<keyword evidence="6" id="KW-1003">Cell membrane</keyword>
<comment type="subcellular location">
    <subcellularLocation>
        <location evidence="2">Cell membrane</location>
    </subcellularLocation>
    <subcellularLocation>
        <location evidence="1">Membrane</location>
        <topology evidence="1">Single-pass membrane protein</topology>
    </subcellularLocation>
</comment>
<sequence length="726" mass="81584">MRKNSKKSKKKRIVPMRMNLLFLSVFLLFSLLEMRLGFVQIVHGENYKNEVERTEDVVVKTSVPRGKIYDRYGNVIVDNVPLNAITYTRTSTTSIDEMIEVATNLSKYITMDTKGVTVRDKKDYWITKHPKKAEALVAKNEVQKLQADEELSSDDVNDKVYKMKLDRITDKELDSLTKKDLQIISIYRQFAGGYALNPQIVKNENVTTEEFSKVSEHLSELPGVNTTTDWKRAYVFDDTLRTILGNVSSSKEGLPKNLIDAYLAEGYNRNDRVGKSYVELQYEDVLQGQKEQIQDITKNGSVIDSKLVQSGHSGKDVVLTIDMDLQREVEKIIEDELSKQVAHRDVSPNLDRAFVVMMNPNTGEVLSMAGKQYVKNSKTGKYELQDAALGTFTSSYEVGSAVKGATVLTGYMTGNLTPGETLIDEPLHIKGTPVKSSWFNKYGQMPIDDRFALRISSNSYMWKVALRVAGAEYVPNEPIVNNPQAFSVFRNHFAQFGLGVQTGLDLPGESSGLKGTATDPGFLLDYAIGQFDTYTTMQLAQYVSTIANGGYRIEPHVMKEIREPSEDKKRLGSIVYEDEPKVLNRIDATSAQINHVQLGFHDVYHLPRGTAYTEFKSAPYDASGKSGTAETYVNGQLNYNTTIIGYAPSDNPEVSYAVVIPYSHIQASGVSDPYLDKKIGKRVMDKYFELKKERAKSSEHTNDVNKKIENADDAEKQTKQERKESN</sequence>
<dbReference type="Gene3D" id="3.40.710.10">
    <property type="entry name" value="DD-peptidase/beta-lactamase superfamily"/>
    <property type="match status" value="1"/>
</dbReference>
<evidence type="ECO:0000313" key="17">
    <source>
        <dbReference type="EMBL" id="KON91825.1"/>
    </source>
</evidence>
<evidence type="ECO:0000256" key="13">
    <source>
        <dbReference type="ARBA" id="ARBA00034000"/>
    </source>
</evidence>
<evidence type="ECO:0000256" key="11">
    <source>
        <dbReference type="ARBA" id="ARBA00023136"/>
    </source>
</evidence>
<dbReference type="Gene3D" id="3.90.1310.10">
    <property type="entry name" value="Penicillin-binding protein 2a (Domain 2)"/>
    <property type="match status" value="1"/>
</dbReference>
<keyword evidence="11" id="KW-0472">Membrane</keyword>
<dbReference type="GO" id="GO:0008658">
    <property type="term" value="F:penicillin binding"/>
    <property type="evidence" value="ECO:0007669"/>
    <property type="project" value="InterPro"/>
</dbReference>
<dbReference type="STRING" id="189381.GCA_900166615_03314"/>
<dbReference type="PANTHER" id="PTHR30627:SF2">
    <property type="entry name" value="PEPTIDOGLYCAN D,D-TRANSPEPTIDASE MRDA"/>
    <property type="match status" value="1"/>
</dbReference>
<evidence type="ECO:0000256" key="10">
    <source>
        <dbReference type="ARBA" id="ARBA00022989"/>
    </source>
</evidence>
<evidence type="ECO:0000256" key="1">
    <source>
        <dbReference type="ARBA" id="ARBA00004167"/>
    </source>
</evidence>
<dbReference type="Pfam" id="PF00905">
    <property type="entry name" value="Transpeptidase"/>
    <property type="match status" value="1"/>
</dbReference>
<dbReference type="EC" id="3.4.16.4" evidence="5"/>
<gene>
    <name evidence="17" type="ORF">AF331_04880</name>
</gene>
<dbReference type="InterPro" id="IPR012338">
    <property type="entry name" value="Beta-lactam/transpept-like"/>
</dbReference>
<comment type="pathway">
    <text evidence="3">Cell wall biogenesis; peptidoglycan biosynthesis.</text>
</comment>
<accession>A0A0M0GPG9</accession>
<evidence type="ECO:0000313" key="18">
    <source>
        <dbReference type="Proteomes" id="UP000037405"/>
    </source>
</evidence>
<dbReference type="GO" id="GO:0005886">
    <property type="term" value="C:plasma membrane"/>
    <property type="evidence" value="ECO:0007669"/>
    <property type="project" value="UniProtKB-SubCell"/>
</dbReference>
<evidence type="ECO:0000256" key="14">
    <source>
        <dbReference type="SAM" id="MobiDB-lite"/>
    </source>
</evidence>
<evidence type="ECO:0000259" key="16">
    <source>
        <dbReference type="Pfam" id="PF03717"/>
    </source>
</evidence>
<evidence type="ECO:0000256" key="9">
    <source>
        <dbReference type="ARBA" id="ARBA00022984"/>
    </source>
</evidence>
<dbReference type="GO" id="GO:0009252">
    <property type="term" value="P:peptidoglycan biosynthetic process"/>
    <property type="evidence" value="ECO:0007669"/>
    <property type="project" value="UniProtKB-UniPathway"/>
</dbReference>
<dbReference type="GO" id="GO:0071972">
    <property type="term" value="F:peptidoglycan L,D-transpeptidase activity"/>
    <property type="evidence" value="ECO:0007669"/>
    <property type="project" value="TreeGrafter"/>
</dbReference>
<feature type="region of interest" description="Disordered" evidence="14">
    <location>
        <begin position="692"/>
        <end position="726"/>
    </location>
</feature>
<dbReference type="InterPro" id="IPR036138">
    <property type="entry name" value="PBP_dimer_sf"/>
</dbReference>
<dbReference type="Proteomes" id="UP000037405">
    <property type="component" value="Unassembled WGS sequence"/>
</dbReference>
<dbReference type="PATRIC" id="fig|189381.12.peg.1102"/>
<feature type="domain" description="Penicillin-binding protein transpeptidase" evidence="15">
    <location>
        <begin position="354"/>
        <end position="671"/>
    </location>
</feature>
<feature type="domain" description="Penicillin-binding protein dimerisation" evidence="16">
    <location>
        <begin position="61"/>
        <end position="303"/>
    </location>
</feature>
<dbReference type="InterPro" id="IPR050515">
    <property type="entry name" value="Beta-lactam/transpept"/>
</dbReference>
<dbReference type="PANTHER" id="PTHR30627">
    <property type="entry name" value="PEPTIDOGLYCAN D,D-TRANSPEPTIDASE"/>
    <property type="match status" value="1"/>
</dbReference>